<organism evidence="1 2">
    <name type="scientific">Reinekea blandensis MED297</name>
    <dbReference type="NCBI Taxonomy" id="314283"/>
    <lineage>
        <taxon>Bacteria</taxon>
        <taxon>Pseudomonadati</taxon>
        <taxon>Pseudomonadota</taxon>
        <taxon>Gammaproteobacteria</taxon>
        <taxon>Oceanospirillales</taxon>
        <taxon>Saccharospirillaceae</taxon>
        <taxon>Reinekea</taxon>
    </lineage>
</organism>
<dbReference type="AlphaFoldDB" id="A4BJY5"/>
<keyword evidence="2" id="KW-1185">Reference proteome</keyword>
<sequence length="89" mass="10182">MNHKPKRPGVVIYMDQRRRIETKAQRVAKQLASLRPYPGWLHSLLDAALYPLSEQVRKAKQRIQSLQAELRRLTKLLQLMPPIVSGGAA</sequence>
<dbReference type="STRING" id="314283.MED297_00155"/>
<gene>
    <name evidence="1" type="ORF">MED297_00155</name>
</gene>
<protein>
    <submittedName>
        <fullName evidence="1">Uncharacterized protein</fullName>
    </submittedName>
</protein>
<dbReference type="RefSeq" id="WP_008041233.1">
    <property type="nucleotide sequence ID" value="NZ_AAOE01000038.1"/>
</dbReference>
<evidence type="ECO:0000313" key="2">
    <source>
        <dbReference type="Proteomes" id="UP000005953"/>
    </source>
</evidence>
<evidence type="ECO:0000313" key="1">
    <source>
        <dbReference type="EMBL" id="EAR07586.1"/>
    </source>
</evidence>
<comment type="caution">
    <text evidence="1">The sequence shown here is derived from an EMBL/GenBank/DDBJ whole genome shotgun (WGS) entry which is preliminary data.</text>
</comment>
<dbReference type="Proteomes" id="UP000005953">
    <property type="component" value="Unassembled WGS sequence"/>
</dbReference>
<dbReference type="EMBL" id="AAOE01000038">
    <property type="protein sequence ID" value="EAR07586.1"/>
    <property type="molecule type" value="Genomic_DNA"/>
</dbReference>
<accession>A4BJY5</accession>
<name>A4BJY5_9GAMM</name>
<proteinExistence type="predicted"/>
<reference evidence="1 2" key="1">
    <citation type="submission" date="2006-02" db="EMBL/GenBank/DDBJ databases">
        <authorList>
            <person name="Pinhassi J."/>
            <person name="Pedros-Alio C."/>
            <person name="Ferriera S."/>
            <person name="Johnson J."/>
            <person name="Kravitz S."/>
            <person name="Halpern A."/>
            <person name="Remington K."/>
            <person name="Beeson K."/>
            <person name="Tran B."/>
            <person name="Rogers Y.-H."/>
            <person name="Friedman R."/>
            <person name="Venter J.C."/>
        </authorList>
    </citation>
    <scope>NUCLEOTIDE SEQUENCE [LARGE SCALE GENOMIC DNA]</scope>
    <source>
        <strain evidence="1 2">MED297</strain>
    </source>
</reference>
<dbReference type="HOGENOM" id="CLU_2452460_0_0_6"/>